<feature type="region of interest" description="Disordered" evidence="2">
    <location>
        <begin position="43"/>
        <end position="65"/>
    </location>
</feature>
<accession>A0A838L4E7</accession>
<evidence type="ECO:0000256" key="2">
    <source>
        <dbReference type="SAM" id="MobiDB-lite"/>
    </source>
</evidence>
<feature type="compositionally biased region" description="Basic and acidic residues" evidence="2">
    <location>
        <begin position="49"/>
        <end position="62"/>
    </location>
</feature>
<dbReference type="EMBL" id="JACEIB010000003">
    <property type="protein sequence ID" value="MBA2933780.1"/>
    <property type="molecule type" value="Genomic_DNA"/>
</dbReference>
<dbReference type="PANTHER" id="PTHR48081:SF8">
    <property type="entry name" value="ALPHA_BETA HYDROLASE FOLD-3 DOMAIN-CONTAINING PROTEIN-RELATED"/>
    <property type="match status" value="1"/>
</dbReference>
<feature type="domain" description="Alpha/beta hydrolase fold-3" evidence="3">
    <location>
        <begin position="82"/>
        <end position="289"/>
    </location>
</feature>
<evidence type="ECO:0000313" key="5">
    <source>
        <dbReference type="Proteomes" id="UP000570166"/>
    </source>
</evidence>
<dbReference type="Gene3D" id="3.40.50.1820">
    <property type="entry name" value="alpha/beta hydrolase"/>
    <property type="match status" value="1"/>
</dbReference>
<dbReference type="PANTHER" id="PTHR48081">
    <property type="entry name" value="AB HYDROLASE SUPERFAMILY PROTEIN C4A8.06C"/>
    <property type="match status" value="1"/>
</dbReference>
<keyword evidence="1 4" id="KW-0378">Hydrolase</keyword>
<protein>
    <submittedName>
        <fullName evidence="4">Alpha/beta hydrolase</fullName>
    </submittedName>
</protein>
<dbReference type="AlphaFoldDB" id="A0A838L4E7"/>
<name>A0A838L4E7_9SPHN</name>
<dbReference type="InterPro" id="IPR029058">
    <property type="entry name" value="AB_hydrolase_fold"/>
</dbReference>
<dbReference type="InterPro" id="IPR050300">
    <property type="entry name" value="GDXG_lipolytic_enzyme"/>
</dbReference>
<evidence type="ECO:0000256" key="1">
    <source>
        <dbReference type="ARBA" id="ARBA00022801"/>
    </source>
</evidence>
<evidence type="ECO:0000259" key="3">
    <source>
        <dbReference type="Pfam" id="PF07859"/>
    </source>
</evidence>
<comment type="caution">
    <text evidence="4">The sequence shown here is derived from an EMBL/GenBank/DDBJ whole genome shotgun (WGS) entry which is preliminary data.</text>
</comment>
<dbReference type="RefSeq" id="WP_160363578.1">
    <property type="nucleotide sequence ID" value="NZ_JACEIB010000003.1"/>
</dbReference>
<sequence length="313" mass="33404">MTGGEVDPELLELAEMMPKRSFSGATLEEDRAMMRAMWAKYQRPTGDGISREERQVPGRDGDPEVPVILYRPEKPVPGAGAILHIHGGGFIGGAAANTEGWNRVEAAALGCTVMSVEYRLAPETPHPGPVEDCYAALKWLHGAAGELGFDATRIAVEGVSAGGALAAALALLARDRGEIPIAFVSLVYPMLDDRSANATPDPVTGHIGWTYESNGFGWKSLLGQDACGPDVSPYASAARATDLTGLPPTFIGVGALDMLVFENIDYARRLIAAGVPTQLMVYPRAFHGFDIGTARIGEDFKRDRLESLRRAIA</sequence>
<evidence type="ECO:0000313" key="4">
    <source>
        <dbReference type="EMBL" id="MBA2933780.1"/>
    </source>
</evidence>
<dbReference type="Proteomes" id="UP000570166">
    <property type="component" value="Unassembled WGS sequence"/>
</dbReference>
<dbReference type="GO" id="GO:0016787">
    <property type="term" value="F:hydrolase activity"/>
    <property type="evidence" value="ECO:0007669"/>
    <property type="project" value="UniProtKB-KW"/>
</dbReference>
<dbReference type="SUPFAM" id="SSF53474">
    <property type="entry name" value="alpha/beta-Hydrolases"/>
    <property type="match status" value="1"/>
</dbReference>
<dbReference type="Pfam" id="PF07859">
    <property type="entry name" value="Abhydrolase_3"/>
    <property type="match status" value="1"/>
</dbReference>
<reference evidence="4 5" key="1">
    <citation type="submission" date="2020-07" db="EMBL/GenBank/DDBJ databases">
        <authorList>
            <person name="Sun Q."/>
        </authorList>
    </citation>
    <scope>NUCLEOTIDE SEQUENCE [LARGE SCALE GENOMIC DNA]</scope>
    <source>
        <strain evidence="4 5">CGMCC 1.13654</strain>
    </source>
</reference>
<proteinExistence type="predicted"/>
<gene>
    <name evidence="4" type="ORF">HZF05_06665</name>
</gene>
<keyword evidence="5" id="KW-1185">Reference proteome</keyword>
<dbReference type="InterPro" id="IPR013094">
    <property type="entry name" value="AB_hydrolase_3"/>
</dbReference>
<organism evidence="4 5">
    <name type="scientific">Sphingomonas chungangi</name>
    <dbReference type="NCBI Taxonomy" id="2683589"/>
    <lineage>
        <taxon>Bacteria</taxon>
        <taxon>Pseudomonadati</taxon>
        <taxon>Pseudomonadota</taxon>
        <taxon>Alphaproteobacteria</taxon>
        <taxon>Sphingomonadales</taxon>
        <taxon>Sphingomonadaceae</taxon>
        <taxon>Sphingomonas</taxon>
    </lineage>
</organism>